<dbReference type="AlphaFoldDB" id="A0AAW1RA66"/>
<name>A0AAW1RA66_9CHLO</name>
<dbReference type="EMBL" id="JALJOR010000001">
    <property type="protein sequence ID" value="KAK9830331.1"/>
    <property type="molecule type" value="Genomic_DNA"/>
</dbReference>
<sequence>MDFADAGEQNPAVGDPPATSMLNTAQLHDASPAPRPGQIQVETTSGQATSKPQPRPYLQGLMELAKSIAKHLQRLPSTQPQATPKPSSGSQALAADVADF</sequence>
<feature type="compositionally biased region" description="Polar residues" evidence="1">
    <location>
        <begin position="40"/>
        <end position="52"/>
    </location>
</feature>
<comment type="caution">
    <text evidence="2">The sequence shown here is derived from an EMBL/GenBank/DDBJ whole genome shotgun (WGS) entry which is preliminary data.</text>
</comment>
<feature type="region of interest" description="Disordered" evidence="1">
    <location>
        <begin position="69"/>
        <end position="100"/>
    </location>
</feature>
<evidence type="ECO:0000256" key="1">
    <source>
        <dbReference type="SAM" id="MobiDB-lite"/>
    </source>
</evidence>
<dbReference type="Proteomes" id="UP001489004">
    <property type="component" value="Unassembled WGS sequence"/>
</dbReference>
<feature type="region of interest" description="Disordered" evidence="1">
    <location>
        <begin position="1"/>
        <end position="55"/>
    </location>
</feature>
<feature type="compositionally biased region" description="Polar residues" evidence="1">
    <location>
        <begin position="75"/>
        <end position="91"/>
    </location>
</feature>
<accession>A0AAW1RA66</accession>
<organism evidence="2 3">
    <name type="scientific">[Myrmecia] bisecta</name>
    <dbReference type="NCBI Taxonomy" id="41462"/>
    <lineage>
        <taxon>Eukaryota</taxon>
        <taxon>Viridiplantae</taxon>
        <taxon>Chlorophyta</taxon>
        <taxon>core chlorophytes</taxon>
        <taxon>Trebouxiophyceae</taxon>
        <taxon>Trebouxiales</taxon>
        <taxon>Trebouxiaceae</taxon>
        <taxon>Myrmecia</taxon>
    </lineage>
</organism>
<reference evidence="2 3" key="1">
    <citation type="journal article" date="2024" name="Nat. Commun.">
        <title>Phylogenomics reveals the evolutionary origins of lichenization in chlorophyte algae.</title>
        <authorList>
            <person name="Puginier C."/>
            <person name="Libourel C."/>
            <person name="Otte J."/>
            <person name="Skaloud P."/>
            <person name="Haon M."/>
            <person name="Grisel S."/>
            <person name="Petersen M."/>
            <person name="Berrin J.G."/>
            <person name="Delaux P.M."/>
            <person name="Dal Grande F."/>
            <person name="Keller J."/>
        </authorList>
    </citation>
    <scope>NUCLEOTIDE SEQUENCE [LARGE SCALE GENOMIC DNA]</scope>
    <source>
        <strain evidence="2 3">SAG 2043</strain>
    </source>
</reference>
<evidence type="ECO:0000313" key="2">
    <source>
        <dbReference type="EMBL" id="KAK9830331.1"/>
    </source>
</evidence>
<keyword evidence="3" id="KW-1185">Reference proteome</keyword>
<proteinExistence type="predicted"/>
<protein>
    <submittedName>
        <fullName evidence="2">Uncharacterized protein</fullName>
    </submittedName>
</protein>
<gene>
    <name evidence="2" type="ORF">WJX72_011054</name>
</gene>
<evidence type="ECO:0000313" key="3">
    <source>
        <dbReference type="Proteomes" id="UP001489004"/>
    </source>
</evidence>